<comment type="caution">
    <text evidence="4">The sequence shown here is derived from an EMBL/GenBank/DDBJ whole genome shotgun (WGS) entry which is preliminary data.</text>
</comment>
<evidence type="ECO:0000259" key="3">
    <source>
        <dbReference type="PROSITE" id="PS50102"/>
    </source>
</evidence>
<reference evidence="4" key="1">
    <citation type="journal article" date="2016" name="Insect Biochem. Mol. Biol.">
        <title>Multifaceted biological insights from a draft genome sequence of the tobacco hornworm moth, Manduca sexta.</title>
        <authorList>
            <person name="Kanost M.R."/>
            <person name="Arrese E.L."/>
            <person name="Cao X."/>
            <person name="Chen Y.R."/>
            <person name="Chellapilla S."/>
            <person name="Goldsmith M.R."/>
            <person name="Grosse-Wilde E."/>
            <person name="Heckel D.G."/>
            <person name="Herndon N."/>
            <person name="Jiang H."/>
            <person name="Papanicolaou A."/>
            <person name="Qu J."/>
            <person name="Soulages J.L."/>
            <person name="Vogel H."/>
            <person name="Walters J."/>
            <person name="Waterhouse R.M."/>
            <person name="Ahn S.J."/>
            <person name="Almeida F.C."/>
            <person name="An C."/>
            <person name="Aqrawi P."/>
            <person name="Bretschneider A."/>
            <person name="Bryant W.B."/>
            <person name="Bucks S."/>
            <person name="Chao H."/>
            <person name="Chevignon G."/>
            <person name="Christen J.M."/>
            <person name="Clarke D.F."/>
            <person name="Dittmer N.T."/>
            <person name="Ferguson L.C.F."/>
            <person name="Garavelou S."/>
            <person name="Gordon K.H.J."/>
            <person name="Gunaratna R.T."/>
            <person name="Han Y."/>
            <person name="Hauser F."/>
            <person name="He Y."/>
            <person name="Heidel-Fischer H."/>
            <person name="Hirsh A."/>
            <person name="Hu Y."/>
            <person name="Jiang H."/>
            <person name="Kalra D."/>
            <person name="Klinner C."/>
            <person name="Konig C."/>
            <person name="Kovar C."/>
            <person name="Kroll A.R."/>
            <person name="Kuwar S.S."/>
            <person name="Lee S.L."/>
            <person name="Lehman R."/>
            <person name="Li K."/>
            <person name="Li Z."/>
            <person name="Liang H."/>
            <person name="Lovelace S."/>
            <person name="Lu Z."/>
            <person name="Mansfield J.H."/>
            <person name="McCulloch K.J."/>
            <person name="Mathew T."/>
            <person name="Morton B."/>
            <person name="Muzny D.M."/>
            <person name="Neunemann D."/>
            <person name="Ongeri F."/>
            <person name="Pauchet Y."/>
            <person name="Pu L.L."/>
            <person name="Pyrousis I."/>
            <person name="Rao X.J."/>
            <person name="Redding A."/>
            <person name="Roesel C."/>
            <person name="Sanchez-Gracia A."/>
            <person name="Schaack S."/>
            <person name="Shukla A."/>
            <person name="Tetreau G."/>
            <person name="Wang Y."/>
            <person name="Xiong G.H."/>
            <person name="Traut W."/>
            <person name="Walsh T.K."/>
            <person name="Worley K.C."/>
            <person name="Wu D."/>
            <person name="Wu W."/>
            <person name="Wu Y.Q."/>
            <person name="Zhang X."/>
            <person name="Zou Z."/>
            <person name="Zucker H."/>
            <person name="Briscoe A.D."/>
            <person name="Burmester T."/>
            <person name="Clem R.J."/>
            <person name="Feyereisen R."/>
            <person name="Grimmelikhuijzen C.J.P."/>
            <person name="Hamodrakas S.J."/>
            <person name="Hansson B.S."/>
            <person name="Huguet E."/>
            <person name="Jermiin L.S."/>
            <person name="Lan Q."/>
            <person name="Lehman H.K."/>
            <person name="Lorenzen M."/>
            <person name="Merzendorfer H."/>
            <person name="Michalopoulos I."/>
            <person name="Morton D.B."/>
            <person name="Muthukrishnan S."/>
            <person name="Oakeshott J.G."/>
            <person name="Palmer W."/>
            <person name="Park Y."/>
            <person name="Passarelli A.L."/>
            <person name="Rozas J."/>
            <person name="Schwartz L.M."/>
            <person name="Smith W."/>
            <person name="Southgate A."/>
            <person name="Vilcinskas A."/>
            <person name="Vogt R."/>
            <person name="Wang P."/>
            <person name="Werren J."/>
            <person name="Yu X.Q."/>
            <person name="Zhou J.J."/>
            <person name="Brown S.J."/>
            <person name="Scherer S.E."/>
            <person name="Richards S."/>
            <person name="Blissard G.W."/>
        </authorList>
    </citation>
    <scope>NUCLEOTIDE SEQUENCE</scope>
</reference>
<name>A0A922CCU8_MANSE</name>
<accession>A0A922CCU8</accession>
<reference evidence="4" key="2">
    <citation type="submission" date="2020-12" db="EMBL/GenBank/DDBJ databases">
        <authorList>
            <person name="Kanost M."/>
        </authorList>
    </citation>
    <scope>NUCLEOTIDE SEQUENCE</scope>
</reference>
<keyword evidence="5" id="KW-1185">Reference proteome</keyword>
<protein>
    <recommendedName>
        <fullName evidence="3">RRM domain-containing protein</fullName>
    </recommendedName>
</protein>
<dbReference type="PANTHER" id="PTHR23140">
    <property type="entry name" value="RNA PROCESSING PROTEIN LD23810P"/>
    <property type="match status" value="1"/>
</dbReference>
<sequence>MVRDRDKDREKDREKSYKEREAEREKQREREKKGLPPIKKENLSVCSTTLWVGHLSKLATAEELSDLFGGVGGVASIDLVPPRGCAFVVMERRRDAARALRHLHKHKLHSKEITVAWAPGRGVKGREWKDHWEGEVGVSYLPWGALHQRWLLGALSLDALEDGGAVDEDTLPPWLPPRILPKSMLEIPLLSGMPPVSGPGMLPAMPPGALATMPHSALPAMPPGTMATLPPGVAGVAGVVPTSVAGAGGAGAALSSALGAAPAVSVAVPRLPPPGMTAALPPGLAAALPPGIRPPSLPAGVPGMVGGFLVGMGGLVGGVLPLHAHTQHAAHAQLLSHAHHVPVCTHLIYYALYSNAG</sequence>
<feature type="domain" description="RRM" evidence="3">
    <location>
        <begin position="48"/>
        <end position="120"/>
    </location>
</feature>
<evidence type="ECO:0000313" key="4">
    <source>
        <dbReference type="EMBL" id="KAG6440808.1"/>
    </source>
</evidence>
<gene>
    <name evidence="4" type="ORF">O3G_MSEX001443</name>
</gene>
<dbReference type="SMART" id="SM00360">
    <property type="entry name" value="RRM"/>
    <property type="match status" value="1"/>
</dbReference>
<evidence type="ECO:0000256" key="2">
    <source>
        <dbReference type="SAM" id="MobiDB-lite"/>
    </source>
</evidence>
<evidence type="ECO:0000313" key="5">
    <source>
        <dbReference type="Proteomes" id="UP000791440"/>
    </source>
</evidence>
<dbReference type="AlphaFoldDB" id="A0A922CCU8"/>
<dbReference type="PROSITE" id="PS50102">
    <property type="entry name" value="RRM"/>
    <property type="match status" value="1"/>
</dbReference>
<dbReference type="PANTHER" id="PTHR23140:SF4">
    <property type="entry name" value="PROTEIN CBR-NRD-1"/>
    <property type="match status" value="1"/>
</dbReference>
<dbReference type="GO" id="GO:0003723">
    <property type="term" value="F:RNA binding"/>
    <property type="evidence" value="ECO:0007669"/>
    <property type="project" value="UniProtKB-UniRule"/>
</dbReference>
<feature type="region of interest" description="Disordered" evidence="2">
    <location>
        <begin position="1"/>
        <end position="36"/>
    </location>
</feature>
<dbReference type="InterPro" id="IPR051485">
    <property type="entry name" value="SR-CTD_assoc_factor"/>
</dbReference>
<organism evidence="4 5">
    <name type="scientific">Manduca sexta</name>
    <name type="common">Tobacco hawkmoth</name>
    <name type="synonym">Tobacco hornworm</name>
    <dbReference type="NCBI Taxonomy" id="7130"/>
    <lineage>
        <taxon>Eukaryota</taxon>
        <taxon>Metazoa</taxon>
        <taxon>Ecdysozoa</taxon>
        <taxon>Arthropoda</taxon>
        <taxon>Hexapoda</taxon>
        <taxon>Insecta</taxon>
        <taxon>Pterygota</taxon>
        <taxon>Neoptera</taxon>
        <taxon>Endopterygota</taxon>
        <taxon>Lepidoptera</taxon>
        <taxon>Glossata</taxon>
        <taxon>Ditrysia</taxon>
        <taxon>Bombycoidea</taxon>
        <taxon>Sphingidae</taxon>
        <taxon>Sphinginae</taxon>
        <taxon>Sphingini</taxon>
        <taxon>Manduca</taxon>
    </lineage>
</organism>
<proteinExistence type="predicted"/>
<dbReference type="Proteomes" id="UP000791440">
    <property type="component" value="Unassembled WGS sequence"/>
</dbReference>
<dbReference type="EMBL" id="JH668282">
    <property type="protein sequence ID" value="KAG6440808.1"/>
    <property type="molecule type" value="Genomic_DNA"/>
</dbReference>
<evidence type="ECO:0000256" key="1">
    <source>
        <dbReference type="PROSITE-ProRule" id="PRU00176"/>
    </source>
</evidence>
<dbReference type="InterPro" id="IPR000504">
    <property type="entry name" value="RRM_dom"/>
</dbReference>
<dbReference type="GO" id="GO:0005634">
    <property type="term" value="C:nucleus"/>
    <property type="evidence" value="ECO:0007669"/>
    <property type="project" value="TreeGrafter"/>
</dbReference>
<keyword evidence="1" id="KW-0694">RNA-binding</keyword>
<dbReference type="Pfam" id="PF00076">
    <property type="entry name" value="RRM_1"/>
    <property type="match status" value="1"/>
</dbReference>